<dbReference type="Proteomes" id="UP000189705">
    <property type="component" value="Unplaced"/>
</dbReference>
<evidence type="ECO:0000256" key="6">
    <source>
        <dbReference type="ARBA" id="ARBA00022737"/>
    </source>
</evidence>
<feature type="repeat" description="WD" evidence="13">
    <location>
        <begin position="591"/>
        <end position="620"/>
    </location>
</feature>
<evidence type="ECO:0000256" key="4">
    <source>
        <dbReference type="ARBA" id="ARBA00022490"/>
    </source>
</evidence>
<dbReference type="GO" id="GO:0000045">
    <property type="term" value="P:autophagosome assembly"/>
    <property type="evidence" value="ECO:0007669"/>
    <property type="project" value="InterPro"/>
</dbReference>
<keyword evidence="7" id="KW-0653">Protein transport</keyword>
<feature type="repeat" description="WD" evidence="13">
    <location>
        <begin position="411"/>
        <end position="452"/>
    </location>
</feature>
<evidence type="ECO:0000256" key="13">
    <source>
        <dbReference type="PROSITE-ProRule" id="PRU00221"/>
    </source>
</evidence>
<comment type="subcellular location">
    <subcellularLocation>
        <location evidence="1">Cytoplasm</location>
        <location evidence="1">Cytosol</location>
    </subcellularLocation>
</comment>
<dbReference type="SMART" id="SM00320">
    <property type="entry name" value="WD40"/>
    <property type="match status" value="7"/>
</dbReference>
<dbReference type="PRINTS" id="PR00320">
    <property type="entry name" value="GPROTEINBRPT"/>
</dbReference>
<dbReference type="InterPro" id="IPR015943">
    <property type="entry name" value="WD40/YVTN_repeat-like_dom_sf"/>
</dbReference>
<gene>
    <name evidence="17" type="primary">ATG16L2</name>
</gene>
<evidence type="ECO:0000313" key="17">
    <source>
        <dbReference type="RefSeq" id="XP_025047663.1"/>
    </source>
</evidence>
<dbReference type="PANTHER" id="PTHR19878">
    <property type="entry name" value="AUTOPHAGY PROTEIN 16-LIKE"/>
    <property type="match status" value="1"/>
</dbReference>
<comment type="function">
    <text evidence="9">May play a role in regulating epithelial homeostasis in an ATG16L1-dependent manner.</text>
</comment>
<evidence type="ECO:0000256" key="2">
    <source>
        <dbReference type="ARBA" id="ARBA00009271"/>
    </source>
</evidence>
<dbReference type="GO" id="GO:0005829">
    <property type="term" value="C:cytosol"/>
    <property type="evidence" value="ECO:0007669"/>
    <property type="project" value="UniProtKB-SubCell"/>
</dbReference>
<evidence type="ECO:0000256" key="7">
    <source>
        <dbReference type="ARBA" id="ARBA00022927"/>
    </source>
</evidence>
<dbReference type="InterPro" id="IPR020472">
    <property type="entry name" value="WD40_PAC1"/>
</dbReference>
<dbReference type="CTD" id="89849"/>
<dbReference type="Pfam" id="PF00400">
    <property type="entry name" value="WD40"/>
    <property type="match status" value="6"/>
</dbReference>
<feature type="repeat" description="WD" evidence="13">
    <location>
        <begin position="625"/>
        <end position="654"/>
    </location>
</feature>
<evidence type="ECO:0000256" key="5">
    <source>
        <dbReference type="ARBA" id="ARBA00022574"/>
    </source>
</evidence>
<protein>
    <recommendedName>
        <fullName evidence="10">Protein Atg16l2</fullName>
    </recommendedName>
    <alternativeName>
        <fullName evidence="11">APG16-like 2</fullName>
    </alternativeName>
    <alternativeName>
        <fullName evidence="12">Autophagy-related protein 16-2</fullName>
    </alternativeName>
</protein>
<keyword evidence="6" id="KW-0677">Repeat</keyword>
<dbReference type="SUPFAM" id="SSF50978">
    <property type="entry name" value="WD40 repeat-like"/>
    <property type="match status" value="1"/>
</dbReference>
<dbReference type="STRING" id="38654.A0A3Q0FPR5"/>
<keyword evidence="8 14" id="KW-0175">Coiled coil</keyword>
<dbReference type="PROSITE" id="PS50294">
    <property type="entry name" value="WD_REPEATS_REGION"/>
    <property type="match status" value="4"/>
</dbReference>
<keyword evidence="16" id="KW-1185">Reference proteome</keyword>
<evidence type="ECO:0000256" key="3">
    <source>
        <dbReference type="ARBA" id="ARBA00022448"/>
    </source>
</evidence>
<proteinExistence type="inferred from homology"/>
<evidence type="ECO:0000256" key="8">
    <source>
        <dbReference type="ARBA" id="ARBA00023054"/>
    </source>
</evidence>
<dbReference type="CDD" id="cd00200">
    <property type="entry name" value="WD40"/>
    <property type="match status" value="1"/>
</dbReference>
<keyword evidence="4" id="KW-0963">Cytoplasm</keyword>
<feature type="repeat" description="WD" evidence="13">
    <location>
        <begin position="367"/>
        <end position="408"/>
    </location>
</feature>
<name>A0A3Q0FPR5_ALLSI</name>
<keyword evidence="5 13" id="KW-0853">WD repeat</keyword>
<dbReference type="Pfam" id="PF08614">
    <property type="entry name" value="ATG16"/>
    <property type="match status" value="1"/>
</dbReference>
<organism evidence="16 17">
    <name type="scientific">Alligator sinensis</name>
    <name type="common">Chinese alligator</name>
    <dbReference type="NCBI Taxonomy" id="38654"/>
    <lineage>
        <taxon>Eukaryota</taxon>
        <taxon>Metazoa</taxon>
        <taxon>Chordata</taxon>
        <taxon>Craniata</taxon>
        <taxon>Vertebrata</taxon>
        <taxon>Euteleostomi</taxon>
        <taxon>Archelosauria</taxon>
        <taxon>Archosauria</taxon>
        <taxon>Crocodylia</taxon>
        <taxon>Alligatoridae</taxon>
        <taxon>Alligatorinae</taxon>
        <taxon>Alligator</taxon>
    </lineage>
</organism>
<sequence length="654" mass="72438">MPPIPSSCSCGPFQQCCTMPCWAVGSGNTATVSSSATDSLWSWSSHLTVCLLDNTDPLAKVLVDLPKNDAKHGCGCCVRPAFGGQDNKLLEKSNLLVQAQAMDLRTGLSPWSAWEPPSPVLDPTVVLQTTKIKYQRQIAELKDLSGVLAYHIIELNTILKAKETELEVQRTRLASLQGQVSELEGQHQQLRGQMKGLGWGNSAVKLEYDALRDCYRCRECELRREVERSQELTESLVRKKAKAAEYKNYQNERFKRAKHDELSRQLKKVTNETISIDIGPEEVKPAKGKGPSQDFTKLEDCEKPGKRPFRSSSATSMTIARCVDVFKGLFDYRLKRGNSVSSRLESSYGYVPACLVACLPSFISDIQEAHLSEVNAVKFCPSSTMLATGGTDKLIKLWNVVGGRLESVRTLEGANGSITSIEFDPMGCQILAASYNKAVQLWKIEDCKSRETLTGHTDKVTAAKFRSTRYQAVRGSRDRTVKEWDLGKGACCRTIDVCSYCNDVVCWENIIVSGHHDKKIRFWDSRGPRCTEVIPVEGKVTSLHISQDQMHLLSCSRDNTLKVIDLKMNNVRQVFSADGFKCGSDWTKAIFSPDKSYILAGSSDGTLYVWSMENGKLVTSLPGLHGASVNAVAWSPSGQHVVSVDQGKKVVLWK</sequence>
<dbReference type="InterPro" id="IPR045160">
    <property type="entry name" value="ATG16"/>
</dbReference>
<reference evidence="17" key="1">
    <citation type="submission" date="2025-08" db="UniProtKB">
        <authorList>
            <consortium name="RefSeq"/>
        </authorList>
    </citation>
    <scope>IDENTIFICATION</scope>
</reference>
<comment type="similarity">
    <text evidence="2">Belongs to the WD repeat ATG16 family.</text>
</comment>
<dbReference type="InterPro" id="IPR001680">
    <property type="entry name" value="WD40_rpt"/>
</dbReference>
<dbReference type="KEGG" id="asn:102387727"/>
<evidence type="ECO:0000256" key="11">
    <source>
        <dbReference type="ARBA" id="ARBA00076331"/>
    </source>
</evidence>
<dbReference type="Gene3D" id="2.130.10.10">
    <property type="entry name" value="YVTN repeat-like/Quinoprotein amine dehydrogenase"/>
    <property type="match status" value="1"/>
</dbReference>
<dbReference type="GeneID" id="102387727"/>
<evidence type="ECO:0000256" key="14">
    <source>
        <dbReference type="SAM" id="Coils"/>
    </source>
</evidence>
<evidence type="ECO:0000256" key="12">
    <source>
        <dbReference type="ARBA" id="ARBA00082487"/>
    </source>
</evidence>
<dbReference type="InParanoid" id="A0A3Q0FPR5"/>
<feature type="coiled-coil region" evidence="14">
    <location>
        <begin position="159"/>
        <end position="193"/>
    </location>
</feature>
<dbReference type="InterPro" id="IPR036322">
    <property type="entry name" value="WD40_repeat_dom_sf"/>
</dbReference>
<dbReference type="RefSeq" id="XP_025047663.1">
    <property type="nucleotide sequence ID" value="XM_025191878.1"/>
</dbReference>
<accession>A0A3Q0FPR5</accession>
<evidence type="ECO:0000313" key="16">
    <source>
        <dbReference type="Proteomes" id="UP000189705"/>
    </source>
</evidence>
<dbReference type="AlphaFoldDB" id="A0A3Q0FPR5"/>
<dbReference type="PROSITE" id="PS00678">
    <property type="entry name" value="WD_REPEATS_1"/>
    <property type="match status" value="1"/>
</dbReference>
<dbReference type="PANTHER" id="PTHR19878:SF7">
    <property type="entry name" value="PROTEIN ATG16L2"/>
    <property type="match status" value="1"/>
</dbReference>
<dbReference type="GO" id="GO:0015031">
    <property type="term" value="P:protein transport"/>
    <property type="evidence" value="ECO:0007669"/>
    <property type="project" value="UniProtKB-KW"/>
</dbReference>
<keyword evidence="3" id="KW-0813">Transport</keyword>
<dbReference type="InterPro" id="IPR013923">
    <property type="entry name" value="Autophagy-rel_prot_16_dom"/>
</dbReference>
<dbReference type="PROSITE" id="PS50082">
    <property type="entry name" value="WD_REPEATS_2"/>
    <property type="match status" value="5"/>
</dbReference>
<feature type="repeat" description="WD" evidence="13">
    <location>
        <begin position="453"/>
        <end position="494"/>
    </location>
</feature>
<feature type="domain" description="Autophagy-related protein 16" evidence="15">
    <location>
        <begin position="117"/>
        <end position="248"/>
    </location>
</feature>
<evidence type="ECO:0000256" key="1">
    <source>
        <dbReference type="ARBA" id="ARBA00004514"/>
    </source>
</evidence>
<dbReference type="GO" id="GO:0034274">
    <property type="term" value="C:Atg12-Atg5-Atg16 complex"/>
    <property type="evidence" value="ECO:0007669"/>
    <property type="project" value="UniProtKB-ARBA"/>
</dbReference>
<evidence type="ECO:0000256" key="10">
    <source>
        <dbReference type="ARBA" id="ARBA00068248"/>
    </source>
</evidence>
<evidence type="ECO:0000259" key="15">
    <source>
        <dbReference type="Pfam" id="PF08614"/>
    </source>
</evidence>
<dbReference type="FunFam" id="2.130.10.10:FF:000199">
    <property type="entry name" value="autophagy-related protein 16-2 isoform X1"/>
    <property type="match status" value="1"/>
</dbReference>
<evidence type="ECO:0000256" key="9">
    <source>
        <dbReference type="ARBA" id="ARBA00053879"/>
    </source>
</evidence>
<dbReference type="InterPro" id="IPR019775">
    <property type="entry name" value="WD40_repeat_CS"/>
</dbReference>